<sequence>MHKKWRYVYILADGIYCKDQMDDKLCLLVVIGVDDADRKEILPVVEGAGN</sequence>
<protein>
    <recommendedName>
        <fullName evidence="3">Mobile element protein</fullName>
    </recommendedName>
</protein>
<dbReference type="Proteomes" id="UP000219020">
    <property type="component" value="Unassembled WGS sequence"/>
</dbReference>
<evidence type="ECO:0008006" key="3">
    <source>
        <dbReference type="Google" id="ProtNLM"/>
    </source>
</evidence>
<gene>
    <name evidence="1" type="ORF">BTN49_2797</name>
</gene>
<dbReference type="AlphaFoldDB" id="A0A2A5T0G4"/>
<accession>A0A2A5T0G4</accession>
<reference evidence="2" key="1">
    <citation type="submission" date="2017-04" db="EMBL/GenBank/DDBJ databases">
        <title>Genome evolution of the luminous symbionts of deep sea anglerfish.</title>
        <authorList>
            <person name="Hendry T.A."/>
        </authorList>
    </citation>
    <scope>NUCLEOTIDE SEQUENCE [LARGE SCALE GENOMIC DNA]</scope>
</reference>
<proteinExistence type="predicted"/>
<keyword evidence="2" id="KW-1185">Reference proteome</keyword>
<evidence type="ECO:0000313" key="2">
    <source>
        <dbReference type="Proteomes" id="UP000219020"/>
    </source>
</evidence>
<dbReference type="EMBL" id="NBYY01000032">
    <property type="protein sequence ID" value="PCS21636.1"/>
    <property type="molecule type" value="Genomic_DNA"/>
</dbReference>
<comment type="caution">
    <text evidence="1">The sequence shown here is derived from an EMBL/GenBank/DDBJ whole genome shotgun (WGS) entry which is preliminary data.</text>
</comment>
<name>A0A2A5T0G4_9GAMM</name>
<evidence type="ECO:0000313" key="1">
    <source>
        <dbReference type="EMBL" id="PCS21636.1"/>
    </source>
</evidence>
<organism evidence="1 2">
    <name type="scientific">Candidatus Enterovibrio escicola</name>
    <dbReference type="NCBI Taxonomy" id="1927127"/>
    <lineage>
        <taxon>Bacteria</taxon>
        <taxon>Pseudomonadati</taxon>
        <taxon>Pseudomonadota</taxon>
        <taxon>Gammaproteobacteria</taxon>
        <taxon>Vibrionales</taxon>
        <taxon>Vibrionaceae</taxon>
        <taxon>Enterovibrio</taxon>
    </lineage>
</organism>